<dbReference type="InterPro" id="IPR014895">
    <property type="entry name" value="Alginate_lyase_2"/>
</dbReference>
<dbReference type="Pfam" id="PF08787">
    <property type="entry name" value="Alginate_lyase2"/>
    <property type="match status" value="1"/>
</dbReference>
<name>A0A2G2ZPW2_CAPAN</name>
<organism evidence="2 3">
    <name type="scientific">Capsicum annuum</name>
    <name type="common">Capsicum pepper</name>
    <dbReference type="NCBI Taxonomy" id="4072"/>
    <lineage>
        <taxon>Eukaryota</taxon>
        <taxon>Viridiplantae</taxon>
        <taxon>Streptophyta</taxon>
        <taxon>Embryophyta</taxon>
        <taxon>Tracheophyta</taxon>
        <taxon>Spermatophyta</taxon>
        <taxon>Magnoliopsida</taxon>
        <taxon>eudicotyledons</taxon>
        <taxon>Gunneridae</taxon>
        <taxon>Pentapetalae</taxon>
        <taxon>asterids</taxon>
        <taxon>lamiids</taxon>
        <taxon>Solanales</taxon>
        <taxon>Solanaceae</taxon>
        <taxon>Solanoideae</taxon>
        <taxon>Capsiceae</taxon>
        <taxon>Capsicum</taxon>
    </lineage>
</organism>
<accession>A0A2G2ZPW2</accession>
<sequence length="207" mass="23742">MSSTISSLFLLSFGDEPTEGFTEITLREENFELQKPYNIPLEKRYSFENGTHRLWVYADDKPHDPNSPTQPRTEIRIQGLDYSSGIWQFEGCAFVPNGTSGATILQIHGASHGATTIILRIYNGAMRYYSGQIFVTDLYDKWFKVNLIHNVDEGKVTVFIDGKQVFETKDQGHGDLHFKCGVYAAPANISYYMESRWKDIKIYKKVY</sequence>
<dbReference type="InterPro" id="IPR013320">
    <property type="entry name" value="ConA-like_dom_sf"/>
</dbReference>
<evidence type="ECO:0000313" key="3">
    <source>
        <dbReference type="Proteomes" id="UP000222542"/>
    </source>
</evidence>
<reference evidence="2 3" key="2">
    <citation type="journal article" date="2017" name="Genome Biol.">
        <title>New reference genome sequences of hot pepper reveal the massive evolution of plant disease-resistance genes by retroduplication.</title>
        <authorList>
            <person name="Kim S."/>
            <person name="Park J."/>
            <person name="Yeom S.I."/>
            <person name="Kim Y.M."/>
            <person name="Seo E."/>
            <person name="Kim K.T."/>
            <person name="Kim M.S."/>
            <person name="Lee J.M."/>
            <person name="Cheong K."/>
            <person name="Shin H.S."/>
            <person name="Kim S.B."/>
            <person name="Han K."/>
            <person name="Lee J."/>
            <person name="Park M."/>
            <person name="Lee H.A."/>
            <person name="Lee H.Y."/>
            <person name="Lee Y."/>
            <person name="Oh S."/>
            <person name="Lee J.H."/>
            <person name="Choi E."/>
            <person name="Choi E."/>
            <person name="Lee S.E."/>
            <person name="Jeon J."/>
            <person name="Kim H."/>
            <person name="Choi G."/>
            <person name="Song H."/>
            <person name="Lee J."/>
            <person name="Lee S.C."/>
            <person name="Kwon J.K."/>
            <person name="Lee H.Y."/>
            <person name="Koo N."/>
            <person name="Hong Y."/>
            <person name="Kim R.W."/>
            <person name="Kang W.H."/>
            <person name="Huh J.H."/>
            <person name="Kang B.C."/>
            <person name="Yang T.J."/>
            <person name="Lee Y.H."/>
            <person name="Bennetzen J.L."/>
            <person name="Choi D."/>
        </authorList>
    </citation>
    <scope>NUCLEOTIDE SEQUENCE [LARGE SCALE GENOMIC DNA]</scope>
    <source>
        <strain evidence="3">cv. CM334</strain>
    </source>
</reference>
<dbReference type="PANTHER" id="PTHR33681:SF11">
    <property type="entry name" value="ALGINATE LYASE"/>
    <property type="match status" value="1"/>
</dbReference>
<proteinExistence type="predicted"/>
<dbReference type="OMA" id="KWFRLNI"/>
<keyword evidence="3" id="KW-1185">Reference proteome</keyword>
<reference evidence="2 3" key="1">
    <citation type="journal article" date="2014" name="Nat. Genet.">
        <title>Genome sequence of the hot pepper provides insights into the evolution of pungency in Capsicum species.</title>
        <authorList>
            <person name="Kim S."/>
            <person name="Park M."/>
            <person name="Yeom S.I."/>
            <person name="Kim Y.M."/>
            <person name="Lee J.M."/>
            <person name="Lee H.A."/>
            <person name="Seo E."/>
            <person name="Choi J."/>
            <person name="Cheong K."/>
            <person name="Kim K.T."/>
            <person name="Jung K."/>
            <person name="Lee G.W."/>
            <person name="Oh S.K."/>
            <person name="Bae C."/>
            <person name="Kim S.B."/>
            <person name="Lee H.Y."/>
            <person name="Kim S.Y."/>
            <person name="Kim M.S."/>
            <person name="Kang B.C."/>
            <person name="Jo Y.D."/>
            <person name="Yang H.B."/>
            <person name="Jeong H.J."/>
            <person name="Kang W.H."/>
            <person name="Kwon J.K."/>
            <person name="Shin C."/>
            <person name="Lim J.Y."/>
            <person name="Park J.H."/>
            <person name="Huh J.H."/>
            <person name="Kim J.S."/>
            <person name="Kim B.D."/>
            <person name="Cohen O."/>
            <person name="Paran I."/>
            <person name="Suh M.C."/>
            <person name="Lee S.B."/>
            <person name="Kim Y.K."/>
            <person name="Shin Y."/>
            <person name="Noh S.J."/>
            <person name="Park J."/>
            <person name="Seo Y.S."/>
            <person name="Kwon S.Y."/>
            <person name="Kim H.A."/>
            <person name="Park J.M."/>
            <person name="Kim H.J."/>
            <person name="Choi S.B."/>
            <person name="Bosland P.W."/>
            <person name="Reeves G."/>
            <person name="Jo S.H."/>
            <person name="Lee B.W."/>
            <person name="Cho H.T."/>
            <person name="Choi H.S."/>
            <person name="Lee M.S."/>
            <person name="Yu Y."/>
            <person name="Do Choi Y."/>
            <person name="Park B.S."/>
            <person name="van Deynze A."/>
            <person name="Ashrafi H."/>
            <person name="Hill T."/>
            <person name="Kim W.T."/>
            <person name="Pai H.S."/>
            <person name="Ahn H.K."/>
            <person name="Yeam I."/>
            <person name="Giovannoni J.J."/>
            <person name="Rose J.K."/>
            <person name="Sorensen I."/>
            <person name="Lee S.J."/>
            <person name="Kim R.W."/>
            <person name="Choi I.Y."/>
            <person name="Choi B.S."/>
            <person name="Lim J.S."/>
            <person name="Lee Y.H."/>
            <person name="Choi D."/>
        </authorList>
    </citation>
    <scope>NUCLEOTIDE SEQUENCE [LARGE SCALE GENOMIC DNA]</scope>
    <source>
        <strain evidence="3">cv. CM334</strain>
    </source>
</reference>
<evidence type="ECO:0000313" key="2">
    <source>
        <dbReference type="EMBL" id="PHT83987.1"/>
    </source>
</evidence>
<dbReference type="STRING" id="4072.A0A2G2ZPW2"/>
<dbReference type="Gramene" id="PHT83987">
    <property type="protein sequence ID" value="PHT83987"/>
    <property type="gene ID" value="T459_12430"/>
</dbReference>
<dbReference type="Gene3D" id="2.60.120.200">
    <property type="match status" value="1"/>
</dbReference>
<gene>
    <name evidence="2" type="ORF">T459_12430</name>
</gene>
<dbReference type="AlphaFoldDB" id="A0A2G2ZPW2"/>
<evidence type="ECO:0000259" key="1">
    <source>
        <dbReference type="Pfam" id="PF08787"/>
    </source>
</evidence>
<comment type="caution">
    <text evidence="2">The sequence shown here is derived from an EMBL/GenBank/DDBJ whole genome shotgun (WGS) entry which is preliminary data.</text>
</comment>
<feature type="domain" description="Alginate lyase 2" evidence="1">
    <location>
        <begin position="29"/>
        <end position="203"/>
    </location>
</feature>
<dbReference type="EMBL" id="AYRZ02000004">
    <property type="protein sequence ID" value="PHT83987.1"/>
    <property type="molecule type" value="Genomic_DNA"/>
</dbReference>
<dbReference type="PANTHER" id="PTHR33681">
    <property type="entry name" value="BINDING PROTEIN, PUTATIVE, EXPRESSED-RELATED"/>
    <property type="match status" value="1"/>
</dbReference>
<protein>
    <submittedName>
        <fullName evidence="2">Citrate-binding protein</fullName>
    </submittedName>
</protein>
<dbReference type="SUPFAM" id="SSF49899">
    <property type="entry name" value="Concanavalin A-like lectins/glucanases"/>
    <property type="match status" value="1"/>
</dbReference>
<dbReference type="Proteomes" id="UP000222542">
    <property type="component" value="Unassembled WGS sequence"/>
</dbReference>